<dbReference type="Proteomes" id="UP000007347">
    <property type="component" value="Chromosome"/>
</dbReference>
<sequence length="389" mass="44521">MGNNIKTFYKLKDLLLSSTNCNFTYRFPDNRTFIASFIHNSNNKKEIIVNDILCNDFRKLNYLKSEISKCPNYISIWDHRRRLLFSEEDYKKYKETVFNGLPSIGGINYVYKNDSISKKKHKNFIRDIEESIDPFFTSHQLTSTIIAKFINSLLDEVGICCHSIIPSGSIARRTCITKNKHTIDYDYLVELDTFDDDNILQACNLFAEKTSAKILEGNRPSQWHLGEVQFHDKIIDVDVTFILKLPNNIVITHMAKQLQYTNILKNHGESVLKSILANIIAAKSIFKNALTSKASNVVGLGGIGIETWIVQSGGSMLNAFIDFKTIFSQNLYDIPPEVYNSELLLFNDPGVAHKKDLMNDNYLVSLFSNQKDKSIQHMISIVDSYLEQI</sequence>
<reference evidence="1 2" key="1">
    <citation type="journal article" date="2013" name="Environ. Microbiol.">
        <title>Complete genome, catabolic sub-proteomes and key-metabolites of Desulfobacula toluolica Tol2, a marine, aromatic compound-degrading, sulfate-reducing bacterium.</title>
        <authorList>
            <person name="Wohlbrand L."/>
            <person name="Jacob J.H."/>
            <person name="Kube M."/>
            <person name="Mussmann M."/>
            <person name="Jarling R."/>
            <person name="Beck A."/>
            <person name="Amann R."/>
            <person name="Wilkes H."/>
            <person name="Reinhardt R."/>
            <person name="Rabus R."/>
        </authorList>
    </citation>
    <scope>NUCLEOTIDE SEQUENCE [LARGE SCALE GENOMIC DNA]</scope>
    <source>
        <strain evidence="2">DSM 7467 / Tol2</strain>
    </source>
</reference>
<proteinExistence type="predicted"/>
<evidence type="ECO:0000313" key="2">
    <source>
        <dbReference type="Proteomes" id="UP000007347"/>
    </source>
</evidence>
<evidence type="ECO:0000313" key="1">
    <source>
        <dbReference type="EMBL" id="CCK80184.1"/>
    </source>
</evidence>
<evidence type="ECO:0008006" key="3">
    <source>
        <dbReference type="Google" id="ProtNLM"/>
    </source>
</evidence>
<dbReference type="HOGENOM" id="CLU_709265_0_0_7"/>
<organism evidence="1 2">
    <name type="scientific">Desulfobacula toluolica (strain DSM 7467 / Tol2)</name>
    <dbReference type="NCBI Taxonomy" id="651182"/>
    <lineage>
        <taxon>Bacteria</taxon>
        <taxon>Pseudomonadati</taxon>
        <taxon>Thermodesulfobacteriota</taxon>
        <taxon>Desulfobacteria</taxon>
        <taxon>Desulfobacterales</taxon>
        <taxon>Desulfobacteraceae</taxon>
        <taxon>Desulfobacula</taxon>
    </lineage>
</organism>
<accession>K0N8G2</accession>
<dbReference type="STRING" id="651182.TOL2_C20230"/>
<dbReference type="EMBL" id="FO203503">
    <property type="protein sequence ID" value="CCK80184.1"/>
    <property type="molecule type" value="Genomic_DNA"/>
</dbReference>
<gene>
    <name evidence="1" type="ordered locus">TOL2_C20230</name>
</gene>
<dbReference type="PATRIC" id="fig|651182.5.peg.2405"/>
<dbReference type="AlphaFoldDB" id="K0N8G2"/>
<keyword evidence="2" id="KW-1185">Reference proteome</keyword>
<dbReference type="KEGG" id="dto:TOL2_C20230"/>
<protein>
    <recommendedName>
        <fullName evidence="3">Nucleotidyltransferase</fullName>
    </recommendedName>
</protein>
<name>K0N8G2_DESTT</name>